<evidence type="ECO:0000256" key="2">
    <source>
        <dbReference type="ARBA" id="ARBA00022833"/>
    </source>
</evidence>
<dbReference type="Gene3D" id="3.55.30.10">
    <property type="entry name" value="Hsp33 domain"/>
    <property type="match status" value="1"/>
</dbReference>
<dbReference type="InterPro" id="IPR016154">
    <property type="entry name" value="Heat_shock_Hsp33_C"/>
</dbReference>
<keyword evidence="2" id="KW-0862">Zinc</keyword>
<dbReference type="GO" id="GO:0051082">
    <property type="term" value="F:unfolded protein binding"/>
    <property type="evidence" value="ECO:0007669"/>
    <property type="project" value="InterPro"/>
</dbReference>
<dbReference type="InterPro" id="IPR023212">
    <property type="entry name" value="Hsp33_helix_hairpin_bin_dom_sf"/>
</dbReference>
<sequence>MTNDTLCPFLLDELDIAGAVVRLGPAWRQMLDRRDYPAPVARLLGEMTATTLLLGGKLKQAGRLSIQLRGNGALSLLVIDCNEELQIRGMAKCAAAIEDGSAAELLGDGQLQLVLDMASMREPYQSIVPLVGDSIAEIFEHYLGQSDQQPARLFLTASADGAAGLFLQRLPTAEQRDADGWTRIEALAATVKPSELLSLPAEELLLRLFGEETVRLFPARPVTHNCPEDWDKVRSLLLSLGREEVYATLREQGEVLIKDDICNRQYRFDAQAIEKLFAAHPSAADTPPTVH</sequence>
<dbReference type="STRING" id="1454003.AW10_00185"/>
<dbReference type="Pfam" id="PF01430">
    <property type="entry name" value="HSP33"/>
    <property type="match status" value="1"/>
</dbReference>
<accession>A0A011P5V3</accession>
<keyword evidence="1" id="KW-0963">Cytoplasm</keyword>
<reference evidence="6 7" key="1">
    <citation type="submission" date="2014-02" db="EMBL/GenBank/DDBJ databases">
        <title>Expanding our view of genomic diversity in Candidatus Accumulibacter clades.</title>
        <authorList>
            <person name="Skennerton C.T."/>
            <person name="Barr J.J."/>
            <person name="Slater F.R."/>
            <person name="Bond P.L."/>
            <person name="Tyson G.W."/>
        </authorList>
    </citation>
    <scope>NUCLEOTIDE SEQUENCE [LARGE SCALE GENOMIC DNA]</scope>
    <source>
        <strain evidence="7">BA-92</strain>
    </source>
</reference>
<dbReference type="GO" id="GO:0044183">
    <property type="term" value="F:protein folding chaperone"/>
    <property type="evidence" value="ECO:0007669"/>
    <property type="project" value="TreeGrafter"/>
</dbReference>
<keyword evidence="3" id="KW-1015">Disulfide bond</keyword>
<keyword evidence="5" id="KW-0676">Redox-active center</keyword>
<evidence type="ECO:0000313" key="7">
    <source>
        <dbReference type="Proteomes" id="UP000021816"/>
    </source>
</evidence>
<name>A0A011P5V3_9PROT</name>
<keyword evidence="6" id="KW-0346">Stress response</keyword>
<keyword evidence="4" id="KW-0143">Chaperone</keyword>
<dbReference type="SUPFAM" id="SSF64397">
    <property type="entry name" value="Hsp33 domain"/>
    <property type="match status" value="1"/>
</dbReference>
<evidence type="ECO:0000256" key="4">
    <source>
        <dbReference type="ARBA" id="ARBA00023186"/>
    </source>
</evidence>
<dbReference type="GO" id="GO:0005737">
    <property type="term" value="C:cytoplasm"/>
    <property type="evidence" value="ECO:0007669"/>
    <property type="project" value="InterPro"/>
</dbReference>
<dbReference type="PANTHER" id="PTHR30111">
    <property type="entry name" value="33 KDA CHAPERONIN"/>
    <property type="match status" value="1"/>
</dbReference>
<dbReference type="Proteomes" id="UP000021816">
    <property type="component" value="Unassembled WGS sequence"/>
</dbReference>
<gene>
    <name evidence="6" type="primary">hslO</name>
    <name evidence="6" type="ORF">AW10_00185</name>
</gene>
<dbReference type="SUPFAM" id="SSF118352">
    <property type="entry name" value="HSP33 redox switch-like"/>
    <property type="match status" value="1"/>
</dbReference>
<dbReference type="Gene3D" id="3.90.1280.10">
    <property type="entry name" value="HSP33 redox switch-like"/>
    <property type="match status" value="1"/>
</dbReference>
<comment type="caution">
    <text evidence="6">The sequence shown here is derived from an EMBL/GenBank/DDBJ whole genome shotgun (WGS) entry which is preliminary data.</text>
</comment>
<dbReference type="PANTHER" id="PTHR30111:SF1">
    <property type="entry name" value="33 KDA CHAPERONIN"/>
    <property type="match status" value="1"/>
</dbReference>
<dbReference type="GO" id="GO:0042026">
    <property type="term" value="P:protein refolding"/>
    <property type="evidence" value="ECO:0007669"/>
    <property type="project" value="TreeGrafter"/>
</dbReference>
<dbReference type="InterPro" id="IPR016153">
    <property type="entry name" value="Heat_shock_Hsp33_N"/>
</dbReference>
<evidence type="ECO:0000313" key="6">
    <source>
        <dbReference type="EMBL" id="EXI82951.1"/>
    </source>
</evidence>
<dbReference type="InterPro" id="IPR000397">
    <property type="entry name" value="Heat_shock_Hsp33"/>
</dbReference>
<dbReference type="EMBL" id="JEMX01000007">
    <property type="protein sequence ID" value="EXI82951.1"/>
    <property type="molecule type" value="Genomic_DNA"/>
</dbReference>
<dbReference type="Gene3D" id="1.10.287.480">
    <property type="entry name" value="helix hairpin bin"/>
    <property type="match status" value="1"/>
</dbReference>
<organism evidence="6 7">
    <name type="scientific">Candidatus Accumulibacter appositus</name>
    <dbReference type="NCBI Taxonomy" id="1454003"/>
    <lineage>
        <taxon>Bacteria</taxon>
        <taxon>Pseudomonadati</taxon>
        <taxon>Pseudomonadota</taxon>
        <taxon>Betaproteobacteria</taxon>
        <taxon>Candidatus Accumulibacter</taxon>
    </lineage>
</organism>
<protein>
    <submittedName>
        <fullName evidence="6">Heat shock protein 33</fullName>
    </submittedName>
</protein>
<evidence type="ECO:0000256" key="1">
    <source>
        <dbReference type="ARBA" id="ARBA00022490"/>
    </source>
</evidence>
<evidence type="ECO:0000256" key="3">
    <source>
        <dbReference type="ARBA" id="ARBA00023157"/>
    </source>
</evidence>
<evidence type="ECO:0000256" key="5">
    <source>
        <dbReference type="ARBA" id="ARBA00023284"/>
    </source>
</evidence>
<dbReference type="PIRSF" id="PIRSF005261">
    <property type="entry name" value="Heat_shock_Hsp33"/>
    <property type="match status" value="1"/>
</dbReference>
<dbReference type="AlphaFoldDB" id="A0A011P5V3"/>
<dbReference type="PATRIC" id="fig|1454003.3.peg.186"/>
<proteinExistence type="predicted"/>